<organism evidence="1 2">
    <name type="scientific">Nephila pilipes</name>
    <name type="common">Giant wood spider</name>
    <name type="synonym">Nephila maculata</name>
    <dbReference type="NCBI Taxonomy" id="299642"/>
    <lineage>
        <taxon>Eukaryota</taxon>
        <taxon>Metazoa</taxon>
        <taxon>Ecdysozoa</taxon>
        <taxon>Arthropoda</taxon>
        <taxon>Chelicerata</taxon>
        <taxon>Arachnida</taxon>
        <taxon>Araneae</taxon>
        <taxon>Araneomorphae</taxon>
        <taxon>Entelegynae</taxon>
        <taxon>Araneoidea</taxon>
        <taxon>Nephilidae</taxon>
        <taxon>Nephila</taxon>
    </lineage>
</organism>
<dbReference type="EMBL" id="BMAW01129302">
    <property type="protein sequence ID" value="GFU29878.1"/>
    <property type="molecule type" value="Genomic_DNA"/>
</dbReference>
<evidence type="ECO:0000313" key="2">
    <source>
        <dbReference type="Proteomes" id="UP000887013"/>
    </source>
</evidence>
<comment type="caution">
    <text evidence="1">The sequence shown here is derived from an EMBL/GenBank/DDBJ whole genome shotgun (WGS) entry which is preliminary data.</text>
</comment>
<reference evidence="1" key="1">
    <citation type="submission" date="2020-08" db="EMBL/GenBank/DDBJ databases">
        <title>Multicomponent nature underlies the extraordinary mechanical properties of spider dragline silk.</title>
        <authorList>
            <person name="Kono N."/>
            <person name="Nakamura H."/>
            <person name="Mori M."/>
            <person name="Yoshida Y."/>
            <person name="Ohtoshi R."/>
            <person name="Malay A.D."/>
            <person name="Moran D.A.P."/>
            <person name="Tomita M."/>
            <person name="Numata K."/>
            <person name="Arakawa K."/>
        </authorList>
    </citation>
    <scope>NUCLEOTIDE SEQUENCE</scope>
</reference>
<keyword evidence="2" id="KW-1185">Reference proteome</keyword>
<dbReference type="Proteomes" id="UP000887013">
    <property type="component" value="Unassembled WGS sequence"/>
</dbReference>
<protein>
    <submittedName>
        <fullName evidence="1">Uncharacterized protein</fullName>
    </submittedName>
</protein>
<dbReference type="AlphaFoldDB" id="A0A8X6QJ97"/>
<accession>A0A8X6QJ97</accession>
<evidence type="ECO:0000313" key="1">
    <source>
        <dbReference type="EMBL" id="GFU29878.1"/>
    </source>
</evidence>
<name>A0A8X6QJ97_NEPPI</name>
<gene>
    <name evidence="1" type="ORF">NPIL_300551</name>
</gene>
<proteinExistence type="predicted"/>
<sequence length="151" mass="17205">MEKIIENFLFLLVKEEPYGESAHFLIIVGFCGQRSKSITQTIRGTADEVQNAREPQEALRKLPPFIHSVVVGRPSHKHAHLPPYVLFKNRTFSPPPPFSKFFSTREEIDVDFTTPPASTSAQPKMKNRVSQLWQHLSSKEFSGYYSSKGVK</sequence>